<evidence type="ECO:0000313" key="7">
    <source>
        <dbReference type="EMBL" id="ANQ13753.1"/>
    </source>
</evidence>
<sequence>MKSAKKIVLAAVVLPLTLGAAGAFAYGGKDQQKGPRDECGPGMDRGIMRQMDLTDAQKEQLQSFRDANRAEMKGKNAAERDARRAERQAYHAKMQALVLADNFDEAQANALAKEMVEKQTERRVQMLERKHQMLSVLTPEQKAEFVKLQNERMQQCGERMQKRMTKPSSN</sequence>
<comment type="similarity">
    <text evidence="2">Belongs to the CpxP/Spy family.</text>
</comment>
<dbReference type="AlphaFoldDB" id="A0AAN0Y3Y3"/>
<keyword evidence="3 6" id="KW-0732">Signal</keyword>
<dbReference type="GO" id="GO:0051082">
    <property type="term" value="F:unfolded protein binding"/>
    <property type="evidence" value="ECO:0007669"/>
    <property type="project" value="TreeGrafter"/>
</dbReference>
<evidence type="ECO:0000256" key="2">
    <source>
        <dbReference type="ARBA" id="ARBA00008441"/>
    </source>
</evidence>
<dbReference type="EMBL" id="CP016345">
    <property type="protein sequence ID" value="ANQ13753.1"/>
    <property type="molecule type" value="Genomic_DNA"/>
</dbReference>
<accession>A0AAN0Y3Y3</accession>
<dbReference type="PIRSF" id="PIRSF034445">
    <property type="entry name" value="CpxP_Spy"/>
    <property type="match status" value="1"/>
</dbReference>
<dbReference type="Pfam" id="PF07813">
    <property type="entry name" value="LTXXQ"/>
    <property type="match status" value="1"/>
</dbReference>
<dbReference type="PANTHER" id="PTHR38102:SF1">
    <property type="entry name" value="PERIPLASMIC CHAPERONE SPY"/>
    <property type="match status" value="1"/>
</dbReference>
<keyword evidence="4" id="KW-0574">Periplasm</keyword>
<feature type="compositionally biased region" description="Basic and acidic residues" evidence="5">
    <location>
        <begin position="66"/>
        <end position="87"/>
    </location>
</feature>
<dbReference type="NCBIfam" id="NF009391">
    <property type="entry name" value="PRK12750.1"/>
    <property type="match status" value="1"/>
</dbReference>
<feature type="signal peptide" evidence="6">
    <location>
        <begin position="1"/>
        <end position="25"/>
    </location>
</feature>
<protein>
    <submittedName>
        <fullName evidence="7">Stress adaptor protein CpxP</fullName>
    </submittedName>
</protein>
<dbReference type="InterPro" id="IPR052211">
    <property type="entry name" value="Cpx_auxiliary_protein"/>
</dbReference>
<organism evidence="7 8">
    <name type="scientific">Vibrio natriegens NBRC 15636 = ATCC 14048 = DSM 759</name>
    <dbReference type="NCBI Taxonomy" id="1219067"/>
    <lineage>
        <taxon>Bacteria</taxon>
        <taxon>Pseudomonadati</taxon>
        <taxon>Pseudomonadota</taxon>
        <taxon>Gammaproteobacteria</taxon>
        <taxon>Vibrionales</taxon>
        <taxon>Vibrionaceae</taxon>
        <taxon>Vibrio</taxon>
    </lineage>
</organism>
<reference evidence="7 8" key="1">
    <citation type="submission" date="2016-07" db="EMBL/GenBank/DDBJ databases">
        <title>Developing Vibrio natriegens as a novel, fast-growing host for biotechnology.</title>
        <authorList>
            <person name="Weinstock M.T."/>
            <person name="Hesek E.D."/>
            <person name="Wilson C.M."/>
            <person name="Gibson D.G."/>
        </authorList>
    </citation>
    <scope>NUCLEOTIDE SEQUENCE [LARGE SCALE GENOMIC DNA]</scope>
    <source>
        <strain evidence="7 8">ATCC 14048</strain>
    </source>
</reference>
<gene>
    <name evidence="7" type="primary">cpxP</name>
    <name evidence="7" type="ORF">BA890_13745</name>
</gene>
<evidence type="ECO:0000256" key="3">
    <source>
        <dbReference type="ARBA" id="ARBA00022729"/>
    </source>
</evidence>
<evidence type="ECO:0000256" key="1">
    <source>
        <dbReference type="ARBA" id="ARBA00004418"/>
    </source>
</evidence>
<dbReference type="Gene3D" id="1.20.120.1490">
    <property type="match status" value="1"/>
</dbReference>
<evidence type="ECO:0000256" key="5">
    <source>
        <dbReference type="SAM" id="MobiDB-lite"/>
    </source>
</evidence>
<dbReference type="KEGG" id="vna:PN96_14300"/>
<dbReference type="CDD" id="cd09916">
    <property type="entry name" value="CpxP_like"/>
    <property type="match status" value="1"/>
</dbReference>
<evidence type="ECO:0000256" key="4">
    <source>
        <dbReference type="ARBA" id="ARBA00022764"/>
    </source>
</evidence>
<evidence type="ECO:0000256" key="6">
    <source>
        <dbReference type="SAM" id="SignalP"/>
    </source>
</evidence>
<feature type="region of interest" description="Disordered" evidence="5">
    <location>
        <begin position="56"/>
        <end position="87"/>
    </location>
</feature>
<dbReference type="GO" id="GO:0030288">
    <property type="term" value="C:outer membrane-bounded periplasmic space"/>
    <property type="evidence" value="ECO:0007669"/>
    <property type="project" value="TreeGrafter"/>
</dbReference>
<dbReference type="InterPro" id="IPR012899">
    <property type="entry name" value="LTXXQ"/>
</dbReference>
<evidence type="ECO:0000313" key="8">
    <source>
        <dbReference type="Proteomes" id="UP000092741"/>
    </source>
</evidence>
<dbReference type="PANTHER" id="PTHR38102">
    <property type="entry name" value="PERIPLASMIC CHAPERONE SPY"/>
    <property type="match status" value="1"/>
</dbReference>
<proteinExistence type="inferred from homology"/>
<feature type="chain" id="PRO_5042815694" evidence="6">
    <location>
        <begin position="26"/>
        <end position="170"/>
    </location>
</feature>
<dbReference type="Proteomes" id="UP000092741">
    <property type="component" value="Chromosome 1"/>
</dbReference>
<comment type="subcellular location">
    <subcellularLocation>
        <location evidence="1">Periplasm</location>
    </subcellularLocation>
</comment>
<dbReference type="GeneID" id="70913993"/>
<keyword evidence="8" id="KW-1185">Reference proteome</keyword>
<dbReference type="RefSeq" id="WP_020336209.1">
    <property type="nucleotide sequence ID" value="NZ_ATFJ01000041.1"/>
</dbReference>
<name>A0AAN0Y3Y3_VIBNA</name>